<feature type="binding site" evidence="3">
    <location>
        <begin position="25"/>
        <end position="34"/>
    </location>
    <ligand>
        <name>substrate</name>
    </ligand>
</feature>
<dbReference type="PANTHER" id="PTHR30420">
    <property type="entry name" value="N-SUCCINYLARGININE DIHYDROLASE"/>
    <property type="match status" value="1"/>
</dbReference>
<feature type="binding site" evidence="3">
    <location>
        <position position="218"/>
    </location>
    <ligand>
        <name>substrate</name>
    </ligand>
</feature>
<dbReference type="GO" id="GO:0009015">
    <property type="term" value="F:N-succinylarginine dihydrolase activity"/>
    <property type="evidence" value="ECO:0007669"/>
    <property type="project" value="UniProtKB-UniRule"/>
</dbReference>
<dbReference type="PANTHER" id="PTHR30420:SF2">
    <property type="entry name" value="N-SUCCINYLARGININE DIHYDROLASE"/>
    <property type="match status" value="1"/>
</dbReference>
<dbReference type="Gene3D" id="3.75.10.20">
    <property type="entry name" value="Succinylarginine dihydrolase"/>
    <property type="match status" value="1"/>
</dbReference>
<reference evidence="5 6" key="1">
    <citation type="journal article" date="2014" name="Int. J. Syst. Evol. Microbiol.">
        <title>Solimonas terrae sp. nov., isolated from soil.</title>
        <authorList>
            <person name="Kim S.J."/>
            <person name="Moon J.Y."/>
            <person name="Weon H.Y."/>
            <person name="Ahn J.H."/>
            <person name="Chen W.M."/>
            <person name="Kwon S.W."/>
        </authorList>
    </citation>
    <scope>NUCLEOTIDE SEQUENCE [LARGE SCALE GENOMIC DNA]</scope>
    <source>
        <strain evidence="5 6">KIS83-12</strain>
    </source>
</reference>
<evidence type="ECO:0000256" key="4">
    <source>
        <dbReference type="NCBIfam" id="TIGR03241"/>
    </source>
</evidence>
<comment type="similarity">
    <text evidence="3">Belongs to the succinylarginine dihydrolase family.</text>
</comment>
<dbReference type="RefSeq" id="WP_166257004.1">
    <property type="nucleotide sequence ID" value="NZ_JAAMOW010000005.1"/>
</dbReference>
<keyword evidence="6" id="KW-1185">Reference proteome</keyword>
<evidence type="ECO:0000256" key="1">
    <source>
        <dbReference type="ARBA" id="ARBA00022503"/>
    </source>
</evidence>
<dbReference type="Proteomes" id="UP000472676">
    <property type="component" value="Unassembled WGS sequence"/>
</dbReference>
<dbReference type="EC" id="3.5.3.23" evidence="3 4"/>
<keyword evidence="2 3" id="KW-0378">Hydrolase</keyword>
<dbReference type="InterPro" id="IPR007079">
    <property type="entry name" value="SuccinylArg_d-Hdrlase_AstB"/>
</dbReference>
<dbReference type="SUPFAM" id="SSF55909">
    <property type="entry name" value="Pentein"/>
    <property type="match status" value="1"/>
</dbReference>
<name>A0A6M2BSY4_9GAMM</name>
<dbReference type="NCBIfam" id="TIGR03241">
    <property type="entry name" value="arg_catab_astB"/>
    <property type="match status" value="1"/>
</dbReference>
<dbReference type="HAMAP" id="MF_01172">
    <property type="entry name" value="AstB"/>
    <property type="match status" value="1"/>
</dbReference>
<dbReference type="NCBIfam" id="NF009789">
    <property type="entry name" value="PRK13281.1"/>
    <property type="match status" value="1"/>
</dbReference>
<keyword evidence="1 3" id="KW-0056">Arginine metabolism</keyword>
<accession>A0A6M2BSY4</accession>
<evidence type="ECO:0000313" key="5">
    <source>
        <dbReference type="EMBL" id="NGY05474.1"/>
    </source>
</evidence>
<organism evidence="5 6">
    <name type="scientific">Solimonas terrae</name>
    <dbReference type="NCBI Taxonomy" id="1396819"/>
    <lineage>
        <taxon>Bacteria</taxon>
        <taxon>Pseudomonadati</taxon>
        <taxon>Pseudomonadota</taxon>
        <taxon>Gammaproteobacteria</taxon>
        <taxon>Nevskiales</taxon>
        <taxon>Nevskiaceae</taxon>
        <taxon>Solimonas</taxon>
    </lineage>
</organism>
<feature type="binding site" evidence="3">
    <location>
        <position position="256"/>
    </location>
    <ligand>
        <name>substrate</name>
    </ligand>
</feature>
<dbReference type="GO" id="GO:0019545">
    <property type="term" value="P:L-arginine catabolic process to succinate"/>
    <property type="evidence" value="ECO:0007669"/>
    <property type="project" value="UniProtKB-UniRule"/>
</dbReference>
<dbReference type="EMBL" id="JAAMOW010000005">
    <property type="protein sequence ID" value="NGY05474.1"/>
    <property type="molecule type" value="Genomic_DNA"/>
</dbReference>
<proteinExistence type="inferred from homology"/>
<feature type="binding site" evidence="3">
    <location>
        <begin position="143"/>
        <end position="144"/>
    </location>
    <ligand>
        <name>substrate</name>
    </ligand>
</feature>
<dbReference type="GO" id="GO:0019544">
    <property type="term" value="P:L-arginine catabolic process to L-glutamate"/>
    <property type="evidence" value="ECO:0007669"/>
    <property type="project" value="UniProtKB-UniRule"/>
</dbReference>
<evidence type="ECO:0000256" key="3">
    <source>
        <dbReference type="HAMAP-Rule" id="MF_01172"/>
    </source>
</evidence>
<feature type="active site" evidence="3">
    <location>
        <position position="180"/>
    </location>
</feature>
<dbReference type="AlphaFoldDB" id="A0A6M2BSY4"/>
<evidence type="ECO:0000256" key="2">
    <source>
        <dbReference type="ARBA" id="ARBA00022801"/>
    </source>
</evidence>
<protein>
    <recommendedName>
        <fullName evidence="3 4">N-succinylarginine dihydrolase</fullName>
        <ecNumber evidence="3 4">3.5.3.23</ecNumber>
    </recommendedName>
</protein>
<sequence>MASSALAHAVEANFDGLVGPTHNYAGLAFGNVASAKNADQPSNPRLAALQGIAKMRALAELGLAQGVLAPHERPHVPTLRRLGFSGSDAQILQAARRRAPQLLAIASSASAMWTANAATVSPSADCEDGRVHFTPANLCMNLHRVIEAATTSRLLRAVFADARCFVHHAPLPSTPALGDEGAANHTRLCSDYGDAGLELFVYGRGNADETAPARFPARQTRLASEAVARLHGLRDAHTCFTRQQAAAVDQGVFHNDVIAVGNREVLLHHEQAFADAQALRAWICTHLHGERRPVFVEVPEAEVSLADAVASYLFNSQLICTADGTMRLIVAQESREHAGVWRTIQRIIADEGNPIAAVDVFDLRQSMRNGGGPACLRLRVVLNPAEQAAVNPLCWIDAAQAERLSQWVSRHYRDRLSLDDLADPKLLDESRTALDALTGLLGLGSVYDFQR</sequence>
<comment type="function">
    <text evidence="3">Catalyzes the hydrolysis of N(2)-succinylarginine into N(2)-succinylornithine, ammonia and CO(2).</text>
</comment>
<dbReference type="UniPathway" id="UPA00185">
    <property type="reaction ID" value="UER00280"/>
</dbReference>
<comment type="catalytic activity">
    <reaction evidence="3">
        <text>N(2)-succinyl-L-arginine + 2 H2O + 2 H(+) = N(2)-succinyl-L-ornithine + 2 NH4(+) + CO2</text>
        <dbReference type="Rhea" id="RHEA:19533"/>
        <dbReference type="ChEBI" id="CHEBI:15377"/>
        <dbReference type="ChEBI" id="CHEBI:15378"/>
        <dbReference type="ChEBI" id="CHEBI:16526"/>
        <dbReference type="ChEBI" id="CHEBI:28938"/>
        <dbReference type="ChEBI" id="CHEBI:58241"/>
        <dbReference type="ChEBI" id="CHEBI:58514"/>
        <dbReference type="EC" id="3.5.3.23"/>
    </reaction>
</comment>
<dbReference type="InterPro" id="IPR037031">
    <property type="entry name" value="AstB_sf"/>
</dbReference>
<comment type="pathway">
    <text evidence="3">Amino-acid degradation; L-arginine degradation via AST pathway; L-glutamate and succinate from L-arginine: step 2/5.</text>
</comment>
<feature type="active site" description="Nucleophile" evidence="3">
    <location>
        <position position="375"/>
    </location>
</feature>
<gene>
    <name evidence="3 5" type="primary">astB</name>
    <name evidence="5" type="ORF">G7Y85_11895</name>
</gene>
<feature type="binding site" evidence="3">
    <location>
        <position position="116"/>
    </location>
    <ligand>
        <name>substrate</name>
    </ligand>
</feature>
<feature type="binding site" evidence="3">
    <location>
        <position position="369"/>
    </location>
    <ligand>
        <name>substrate</name>
    </ligand>
</feature>
<comment type="subunit">
    <text evidence="3">Homodimer.</text>
</comment>
<dbReference type="Pfam" id="PF04996">
    <property type="entry name" value="AstB"/>
    <property type="match status" value="1"/>
</dbReference>
<evidence type="ECO:0000313" key="6">
    <source>
        <dbReference type="Proteomes" id="UP000472676"/>
    </source>
</evidence>
<feature type="active site" evidence="3">
    <location>
        <position position="254"/>
    </location>
</feature>
<comment type="caution">
    <text evidence="5">The sequence shown here is derived from an EMBL/GenBank/DDBJ whole genome shotgun (WGS) entry which is preliminary data.</text>
</comment>